<dbReference type="GO" id="GO:0005506">
    <property type="term" value="F:iron ion binding"/>
    <property type="evidence" value="ECO:0007669"/>
    <property type="project" value="InterPro"/>
</dbReference>
<dbReference type="PANTHER" id="PTHR24287">
    <property type="entry name" value="P450, PUTATIVE (EUROFUNG)-RELATED"/>
    <property type="match status" value="1"/>
</dbReference>
<dbReference type="Pfam" id="PF00067">
    <property type="entry name" value="p450"/>
    <property type="match status" value="1"/>
</dbReference>
<dbReference type="PROSITE" id="PS00086">
    <property type="entry name" value="CYTOCHROME_P450"/>
    <property type="match status" value="1"/>
</dbReference>
<evidence type="ECO:0000256" key="7">
    <source>
        <dbReference type="ARBA" id="ARBA00023033"/>
    </source>
</evidence>
<dbReference type="InterPro" id="IPR002974">
    <property type="entry name" value="Cyt_P450_E_CYP52_ascomycetes"/>
</dbReference>
<proteinExistence type="inferred from homology"/>
<evidence type="ECO:0000256" key="1">
    <source>
        <dbReference type="ARBA" id="ARBA00001971"/>
    </source>
</evidence>
<feature type="transmembrane region" description="Helical" evidence="10">
    <location>
        <begin position="15"/>
        <end position="32"/>
    </location>
</feature>
<evidence type="ECO:0000256" key="6">
    <source>
        <dbReference type="ARBA" id="ARBA00023004"/>
    </source>
</evidence>
<keyword evidence="6 8" id="KW-0408">Iron</keyword>
<keyword evidence="10" id="KW-1133">Transmembrane helix</keyword>
<dbReference type="InterPro" id="IPR047146">
    <property type="entry name" value="Cyt_P450_E_CYP52_fungi"/>
</dbReference>
<dbReference type="PRINTS" id="PR00464">
    <property type="entry name" value="EP450II"/>
</dbReference>
<keyword evidence="12" id="KW-1185">Reference proteome</keyword>
<dbReference type="InterPro" id="IPR036396">
    <property type="entry name" value="Cyt_P450_sf"/>
</dbReference>
<evidence type="ECO:0000256" key="5">
    <source>
        <dbReference type="ARBA" id="ARBA00023002"/>
    </source>
</evidence>
<dbReference type="InterPro" id="IPR017972">
    <property type="entry name" value="Cyt_P450_CS"/>
</dbReference>
<evidence type="ECO:0000256" key="8">
    <source>
        <dbReference type="PIRSR" id="PIRSR602402-1"/>
    </source>
</evidence>
<keyword evidence="3 8" id="KW-0349">Heme</keyword>
<dbReference type="InterPro" id="IPR001128">
    <property type="entry name" value="Cyt_P450"/>
</dbReference>
<dbReference type="PANTHER" id="PTHR24287:SF1">
    <property type="entry name" value="P450, PUTATIVE (EUROFUNG)-RELATED"/>
    <property type="match status" value="1"/>
</dbReference>
<reference evidence="12" key="1">
    <citation type="submission" date="2019-03" db="EMBL/GenBank/DDBJ databases">
        <title>Snf2 controls pulcherriminic acid biosynthesis and connects pigmentation and antifungal activity of the yeast Metschnikowia pulcherrima.</title>
        <authorList>
            <person name="Gore-Lloyd D."/>
            <person name="Sumann I."/>
            <person name="Brachmann A.O."/>
            <person name="Schneeberger K."/>
            <person name="Ortiz-Merino R.A."/>
            <person name="Moreno-Beltran M."/>
            <person name="Schlaefli M."/>
            <person name="Kirner P."/>
            <person name="Santos Kron A."/>
            <person name="Wolfe K.H."/>
            <person name="Piel J."/>
            <person name="Ahrens C.H."/>
            <person name="Henk D."/>
            <person name="Freimoser F.M."/>
        </authorList>
    </citation>
    <scope>NUCLEOTIDE SEQUENCE [LARGE SCALE GENOMIC DNA]</scope>
    <source>
        <strain evidence="12">APC 1.2</strain>
    </source>
</reference>
<comment type="cofactor">
    <cofactor evidence="1 8">
        <name>heme</name>
        <dbReference type="ChEBI" id="CHEBI:30413"/>
    </cofactor>
</comment>
<comment type="similarity">
    <text evidence="2 9">Belongs to the cytochrome P450 family.</text>
</comment>
<dbReference type="InterPro" id="IPR002402">
    <property type="entry name" value="Cyt_P450_E_grp-II"/>
</dbReference>
<dbReference type="STRING" id="2163413.A0A4P6XHY5"/>
<dbReference type="PRINTS" id="PR00385">
    <property type="entry name" value="P450"/>
</dbReference>
<feature type="binding site" description="axial binding residue" evidence="8">
    <location>
        <position position="469"/>
    </location>
    <ligand>
        <name>heme</name>
        <dbReference type="ChEBI" id="CHEBI:30413"/>
    </ligand>
    <ligandPart>
        <name>Fe</name>
        <dbReference type="ChEBI" id="CHEBI:18248"/>
    </ligandPart>
</feature>
<accession>A0A4P6XHY5</accession>
<keyword evidence="10" id="KW-0472">Membrane</keyword>
<evidence type="ECO:0000256" key="2">
    <source>
        <dbReference type="ARBA" id="ARBA00010617"/>
    </source>
</evidence>
<evidence type="ECO:0000256" key="9">
    <source>
        <dbReference type="RuleBase" id="RU000461"/>
    </source>
</evidence>
<dbReference type="SUPFAM" id="SSF48264">
    <property type="entry name" value="Cytochrome P450"/>
    <property type="match status" value="1"/>
</dbReference>
<sequence>MATIQLLMDTLGPYVLKWYTLLIVLGAFYYLHRSYIEFKFNKAFGCKRAYPMDIGFLGISSLVELLDCMRKGTALEYLGAKTTPTGRNTFEIYLAGVKILFTKDPEIIKAVLATQFNDFALGSRHAHFLPLLGDGIFTLDGDGWKNSRAMLRPQFSREEISHVKILEPHLQTLASHIRKSHGDVFDIQDLFFKFTVDTATDVLFGESVYCLRDGTISELPPADGFQGREGFNEAFNHTQKVLASRAYSQSFYRLVDSLSFRRSCKTVHNFAKYYVDKALDMDPETLDKKSQSGYTFLYELAKTTKNPRVLQDQLLNIMVAGRDTTAGLLSFTMFELSRHPQVWGRLKEEVYARFGKGTAEDIDKITFESLKKCEYLKWILNEALRLYPSVPVNFRDATKDTTLPVGGGKDEKSPLFVPKGTTVAYTVYYTHRLKEVYGEDAEEFKPERWASQPKLGWAYVPFNGGPRICLGQQFALTEASYTIVRLLQLFPNLTSAYSGPYPPKKMLHLTLSMFDGVPITMTEEQ</sequence>
<protein>
    <submittedName>
        <fullName evidence="11">Cytochrome P450</fullName>
    </submittedName>
</protein>
<name>A0A4P6XHY5_9ASCO</name>
<evidence type="ECO:0000256" key="10">
    <source>
        <dbReference type="SAM" id="Phobius"/>
    </source>
</evidence>
<gene>
    <name evidence="11" type="primary">MPUL0B00580</name>
    <name evidence="11" type="ORF">METSCH_B00580</name>
</gene>
<dbReference type="Proteomes" id="UP000292447">
    <property type="component" value="Chromosome II"/>
</dbReference>
<dbReference type="GO" id="GO:0016712">
    <property type="term" value="F:oxidoreductase activity, acting on paired donors, with incorporation or reduction of molecular oxygen, reduced flavin or flavoprotein as one donor, and incorporation of one atom of oxygen"/>
    <property type="evidence" value="ECO:0007669"/>
    <property type="project" value="InterPro"/>
</dbReference>
<evidence type="ECO:0000256" key="4">
    <source>
        <dbReference type="ARBA" id="ARBA00022723"/>
    </source>
</evidence>
<dbReference type="EMBL" id="CP034457">
    <property type="protein sequence ID" value="QBM86867.1"/>
    <property type="molecule type" value="Genomic_DNA"/>
</dbReference>
<dbReference type="PRINTS" id="PR01239">
    <property type="entry name" value="EP450IICYP52"/>
</dbReference>
<evidence type="ECO:0000313" key="12">
    <source>
        <dbReference type="Proteomes" id="UP000292447"/>
    </source>
</evidence>
<dbReference type="GO" id="GO:0020037">
    <property type="term" value="F:heme binding"/>
    <property type="evidence" value="ECO:0007669"/>
    <property type="project" value="InterPro"/>
</dbReference>
<dbReference type="AlphaFoldDB" id="A0A4P6XHY5"/>
<dbReference type="Gene3D" id="1.10.630.10">
    <property type="entry name" value="Cytochrome P450"/>
    <property type="match status" value="1"/>
</dbReference>
<organism evidence="11 12">
    <name type="scientific">Metschnikowia aff. pulcherrima</name>
    <dbReference type="NCBI Taxonomy" id="2163413"/>
    <lineage>
        <taxon>Eukaryota</taxon>
        <taxon>Fungi</taxon>
        <taxon>Dikarya</taxon>
        <taxon>Ascomycota</taxon>
        <taxon>Saccharomycotina</taxon>
        <taxon>Pichiomycetes</taxon>
        <taxon>Metschnikowiaceae</taxon>
        <taxon>Metschnikowia</taxon>
    </lineage>
</organism>
<dbReference type="CDD" id="cd11063">
    <property type="entry name" value="CYP52"/>
    <property type="match status" value="1"/>
</dbReference>
<keyword evidence="10" id="KW-0812">Transmembrane</keyword>
<keyword evidence="7 9" id="KW-0503">Monooxygenase</keyword>
<keyword evidence="4 8" id="KW-0479">Metal-binding</keyword>
<evidence type="ECO:0000313" key="11">
    <source>
        <dbReference type="EMBL" id="QBM86867.1"/>
    </source>
</evidence>
<keyword evidence="5 9" id="KW-0560">Oxidoreductase</keyword>
<evidence type="ECO:0000256" key="3">
    <source>
        <dbReference type="ARBA" id="ARBA00022617"/>
    </source>
</evidence>